<sequence>MKLRIPEYKAKTMMKTAQMIKTASQITGTLCVVVFALASTAVRADMLTSTGANKIESHDIRFGSVDKKGSSLGAWEVNAGSSTTPSPNSFWVYCLDPLNTSQNPDTFTTTDLANFINGNGYTNVFGGANYQASGVKDFYDDNTTTKLRVLTDLKNLYEHAYADSLGSKTKSAAFQFAIWEIEGDGNSNAASKYSSASSTVSGLDLMTTDGDAAFKTQLDVYLTALNTNNWGTLGVTKYNYTVYSPDAGTPGGQVVMRATAVGSSVPEPGSLALAGLALFGVVYTRRQSKAKQV</sequence>
<accession>A0ABT2YGS3</accession>
<name>A0ABT2YGS3_9BURK</name>
<proteinExistence type="predicted"/>
<evidence type="ECO:0000313" key="3">
    <source>
        <dbReference type="Proteomes" id="UP001209701"/>
    </source>
</evidence>
<keyword evidence="3" id="KW-1185">Reference proteome</keyword>
<dbReference type="InterPro" id="IPR013424">
    <property type="entry name" value="Ice-binding_C"/>
</dbReference>
<dbReference type="EMBL" id="JAJIRN010000006">
    <property type="protein sequence ID" value="MCV2369260.1"/>
    <property type="molecule type" value="Genomic_DNA"/>
</dbReference>
<dbReference type="RefSeq" id="WP_263571851.1">
    <property type="nucleotide sequence ID" value="NZ_JAJIRN010000006.1"/>
</dbReference>
<evidence type="ECO:0000259" key="1">
    <source>
        <dbReference type="Pfam" id="PF07589"/>
    </source>
</evidence>
<dbReference type="Proteomes" id="UP001209701">
    <property type="component" value="Unassembled WGS sequence"/>
</dbReference>
<feature type="domain" description="Ice-binding protein C-terminal" evidence="1">
    <location>
        <begin position="264"/>
        <end position="286"/>
    </location>
</feature>
<dbReference type="Pfam" id="PF07589">
    <property type="entry name" value="PEP-CTERM"/>
    <property type="match status" value="1"/>
</dbReference>
<organism evidence="2 3">
    <name type="scientific">Roseateles oligotrophus</name>
    <dbReference type="NCBI Taxonomy" id="1769250"/>
    <lineage>
        <taxon>Bacteria</taxon>
        <taxon>Pseudomonadati</taxon>
        <taxon>Pseudomonadota</taxon>
        <taxon>Betaproteobacteria</taxon>
        <taxon>Burkholderiales</taxon>
        <taxon>Sphaerotilaceae</taxon>
        <taxon>Roseateles</taxon>
    </lineage>
</organism>
<protein>
    <submittedName>
        <fullName evidence="2">PEP-CTERM sorting domain-containing protein</fullName>
    </submittedName>
</protein>
<gene>
    <name evidence="2" type="ORF">LNV07_14335</name>
</gene>
<reference evidence="2 3" key="1">
    <citation type="submission" date="2021-11" db="EMBL/GenBank/DDBJ databases">
        <authorList>
            <person name="Liang Q."/>
            <person name="Mou H."/>
            <person name="Liu Z."/>
        </authorList>
    </citation>
    <scope>NUCLEOTIDE SEQUENCE [LARGE SCALE GENOMIC DNA]</scope>
    <source>
        <strain evidence="2 3">CHU3</strain>
    </source>
</reference>
<evidence type="ECO:0000313" key="2">
    <source>
        <dbReference type="EMBL" id="MCV2369260.1"/>
    </source>
</evidence>
<comment type="caution">
    <text evidence="2">The sequence shown here is derived from an EMBL/GenBank/DDBJ whole genome shotgun (WGS) entry which is preliminary data.</text>
</comment>